<reference evidence="1 2" key="1">
    <citation type="journal article" date="2017" name="Genome Announc.">
        <title>Draft Genome Sequences of Four Alkaliphilic Bacteria Belonging to the Anaerobacillus Genus.</title>
        <authorList>
            <person name="Bassil N.M."/>
            <person name="Lloyd J.R."/>
        </authorList>
    </citation>
    <scope>NUCLEOTIDE SEQUENCE [LARGE SCALE GENOMIC DNA]</scope>
    <source>
        <strain evidence="1 2">NB2006</strain>
    </source>
</reference>
<keyword evidence="2" id="KW-1185">Reference proteome</keyword>
<evidence type="ECO:0000313" key="1">
    <source>
        <dbReference type="EMBL" id="QOY37112.1"/>
    </source>
</evidence>
<dbReference type="KEGG" id="aia:AWH56_005575"/>
<proteinExistence type="predicted"/>
<protein>
    <submittedName>
        <fullName evidence="1">Uncharacterized protein</fullName>
    </submittedName>
</protein>
<gene>
    <name evidence="1" type="ORF">AWH56_005575</name>
</gene>
<accession>A0A7S7L9X1</accession>
<dbReference type="EMBL" id="CP063356">
    <property type="protein sequence ID" value="QOY37112.1"/>
    <property type="molecule type" value="Genomic_DNA"/>
</dbReference>
<dbReference type="Pfam" id="PF26162">
    <property type="entry name" value="YwzD"/>
    <property type="match status" value="1"/>
</dbReference>
<sequence>MLDQLNQERLLSILKEVRKLGDSNNSLSSSELVKEIEKMLIVSEEA</sequence>
<organism evidence="1 2">
    <name type="scientific">Anaerobacillus isosaccharinicus</name>
    <dbReference type="NCBI Taxonomy" id="1532552"/>
    <lineage>
        <taxon>Bacteria</taxon>
        <taxon>Bacillati</taxon>
        <taxon>Bacillota</taxon>
        <taxon>Bacilli</taxon>
        <taxon>Bacillales</taxon>
        <taxon>Bacillaceae</taxon>
        <taxon>Anaerobacillus</taxon>
    </lineage>
</organism>
<dbReference type="Proteomes" id="UP000180175">
    <property type="component" value="Chromosome"/>
</dbReference>
<evidence type="ECO:0000313" key="2">
    <source>
        <dbReference type="Proteomes" id="UP000180175"/>
    </source>
</evidence>
<dbReference type="InterPro" id="IPR058930">
    <property type="entry name" value="YwzD"/>
</dbReference>
<dbReference type="RefSeq" id="WP_159432463.1">
    <property type="nucleotide sequence ID" value="NZ_CP063356.2"/>
</dbReference>
<reference evidence="1 2" key="2">
    <citation type="journal article" date="2019" name="Int. J. Syst. Evol. Microbiol.">
        <title>Anaerobacillus isosaccharinicus sp. nov., an alkaliphilic bacterium which degrades isosaccharinic acid.</title>
        <authorList>
            <person name="Bassil N.M."/>
            <person name="Lloyd J.R."/>
        </authorList>
    </citation>
    <scope>NUCLEOTIDE SEQUENCE [LARGE SCALE GENOMIC DNA]</scope>
    <source>
        <strain evidence="1 2">NB2006</strain>
    </source>
</reference>
<name>A0A7S7L9X1_9BACI</name>
<dbReference type="AlphaFoldDB" id="A0A7S7L9X1"/>